<dbReference type="Proteomes" id="UP001732700">
    <property type="component" value="Chromosome 7A"/>
</dbReference>
<protein>
    <submittedName>
        <fullName evidence="1">Uncharacterized protein</fullName>
    </submittedName>
</protein>
<reference evidence="1" key="1">
    <citation type="submission" date="2021-05" db="EMBL/GenBank/DDBJ databases">
        <authorList>
            <person name="Scholz U."/>
            <person name="Mascher M."/>
            <person name="Fiebig A."/>
        </authorList>
    </citation>
    <scope>NUCLEOTIDE SEQUENCE [LARGE SCALE GENOMIC DNA]</scope>
</reference>
<name>A0ACD5ZX54_AVESA</name>
<proteinExistence type="predicted"/>
<keyword evidence="2" id="KW-1185">Reference proteome</keyword>
<reference evidence="1" key="2">
    <citation type="submission" date="2025-09" db="UniProtKB">
        <authorList>
            <consortium name="EnsemblPlants"/>
        </authorList>
    </citation>
    <scope>IDENTIFICATION</scope>
</reference>
<organism evidence="1 2">
    <name type="scientific">Avena sativa</name>
    <name type="common">Oat</name>
    <dbReference type="NCBI Taxonomy" id="4498"/>
    <lineage>
        <taxon>Eukaryota</taxon>
        <taxon>Viridiplantae</taxon>
        <taxon>Streptophyta</taxon>
        <taxon>Embryophyta</taxon>
        <taxon>Tracheophyta</taxon>
        <taxon>Spermatophyta</taxon>
        <taxon>Magnoliopsida</taxon>
        <taxon>Liliopsida</taxon>
        <taxon>Poales</taxon>
        <taxon>Poaceae</taxon>
        <taxon>BOP clade</taxon>
        <taxon>Pooideae</taxon>
        <taxon>Poodae</taxon>
        <taxon>Poeae</taxon>
        <taxon>Poeae Chloroplast Group 1 (Aveneae type)</taxon>
        <taxon>Aveninae</taxon>
        <taxon>Avena</taxon>
    </lineage>
</organism>
<dbReference type="EnsemblPlants" id="AVESA.00010b.r2.7AG1247710.1">
    <property type="protein sequence ID" value="AVESA.00010b.r2.7AG1247710.1.CDS"/>
    <property type="gene ID" value="AVESA.00010b.r2.7AG1247710"/>
</dbReference>
<evidence type="ECO:0000313" key="2">
    <source>
        <dbReference type="Proteomes" id="UP001732700"/>
    </source>
</evidence>
<accession>A0ACD5ZX54</accession>
<sequence length="324" mass="34824">MANPTLMRCLLAVALLSSVAHAQLSTTFYNASCHSVEDIVWAEMKLAVNKERRTGASLLRLFFHDCFVQGCDASILLDDGGEKSAGPNADSVRGFDVIDTIKASVEKKCPGVVSCADILALAARDGTFLLGGPFWDVPLGRRDSTTANGSLANANLPAAGSSLKALIASFAKQGLSASDMTVLSAAHTIGLARCTTFRDRIYNDSNIDAAFASQQQQMCPQSGDDNSLVPMDVKTPMKFDSVYFQNLMDRRGLLHSDQELFSGGSQDALVRQYSSNPALFRDDFARAMIKVGNINPLTGVQRRTHGVLKHSICSVPIFQKGKPA</sequence>
<evidence type="ECO:0000313" key="1">
    <source>
        <dbReference type="EnsemblPlants" id="AVESA.00010b.r2.7AG1247710.1.CDS"/>
    </source>
</evidence>